<evidence type="ECO:0000313" key="6">
    <source>
        <dbReference type="Proteomes" id="UP000550895"/>
    </source>
</evidence>
<dbReference type="RefSeq" id="WP_246035016.1">
    <property type="nucleotide sequence ID" value="NZ_JACHGA010000003.1"/>
</dbReference>
<dbReference type="AlphaFoldDB" id="A0A7W8MCV4"/>
<evidence type="ECO:0000256" key="2">
    <source>
        <dbReference type="ARBA" id="ARBA00023125"/>
    </source>
</evidence>
<dbReference type="Gene3D" id="1.20.120.530">
    <property type="entry name" value="GntR ligand-binding domain-like"/>
    <property type="match status" value="1"/>
</dbReference>
<dbReference type="InterPro" id="IPR011711">
    <property type="entry name" value="GntR_C"/>
</dbReference>
<evidence type="ECO:0000259" key="4">
    <source>
        <dbReference type="PROSITE" id="PS50949"/>
    </source>
</evidence>
<dbReference type="PANTHER" id="PTHR43537:SF39">
    <property type="entry name" value="HTH-TYPE TRANSCRIPTIONAL REGULATOR MCBR"/>
    <property type="match status" value="1"/>
</dbReference>
<dbReference type="SMART" id="SM00345">
    <property type="entry name" value="HTH_GNTR"/>
    <property type="match status" value="1"/>
</dbReference>
<comment type="caution">
    <text evidence="5">The sequence shown here is derived from an EMBL/GenBank/DDBJ whole genome shotgun (WGS) entry which is preliminary data.</text>
</comment>
<dbReference type="Gene3D" id="1.10.10.10">
    <property type="entry name" value="Winged helix-like DNA-binding domain superfamily/Winged helix DNA-binding domain"/>
    <property type="match status" value="1"/>
</dbReference>
<sequence>MIKFQEGERPKREIQRLGGIRQDKESGRTMAIEERRAEESLKQRVYRTLRARVMSGAVAPGLPITINGVADDLGVSAMPVREALHRLVADGALEYLDNRRVRVPEMTLSKFEEIIAARTALETLAAIRALPHIDAKRLARLQAIDTEIDEAYAANDLLRSTELNFLFHRTLYEPGASGVLLDLMESVWLRLGPFMRLATAKLEDSYRIDRHAEAMEAIRNSDTAALARAIEADIQDGVGHLGRHFLREEASPPKRATT</sequence>
<dbReference type="InterPro" id="IPR036388">
    <property type="entry name" value="WH-like_DNA-bd_sf"/>
</dbReference>
<gene>
    <name evidence="5" type="ORF">HNR26_001657</name>
</gene>
<reference evidence="5 6" key="1">
    <citation type="submission" date="2020-08" db="EMBL/GenBank/DDBJ databases">
        <title>Genomic Encyclopedia of Type Strains, Phase IV (KMG-IV): sequencing the most valuable type-strain genomes for metagenomic binning, comparative biology and taxonomic classification.</title>
        <authorList>
            <person name="Goeker M."/>
        </authorList>
    </citation>
    <scope>NUCLEOTIDE SEQUENCE [LARGE SCALE GENOMIC DNA]</scope>
    <source>
        <strain evidence="5 6">DSM 26376</strain>
    </source>
</reference>
<dbReference type="InterPro" id="IPR000524">
    <property type="entry name" value="Tscrpt_reg_HTH_GntR"/>
</dbReference>
<organism evidence="5 6">
    <name type="scientific">Rhizobium rosettiformans</name>
    <dbReference type="NCBI Taxonomy" id="1368430"/>
    <lineage>
        <taxon>Bacteria</taxon>
        <taxon>Pseudomonadati</taxon>
        <taxon>Pseudomonadota</taxon>
        <taxon>Alphaproteobacteria</taxon>
        <taxon>Hyphomicrobiales</taxon>
        <taxon>Rhizobiaceae</taxon>
        <taxon>Rhizobium/Agrobacterium group</taxon>
        <taxon>Rhizobium</taxon>
    </lineage>
</organism>
<accession>A0A7W8MCV4</accession>
<dbReference type="PROSITE" id="PS50949">
    <property type="entry name" value="HTH_GNTR"/>
    <property type="match status" value="1"/>
</dbReference>
<keyword evidence="2 5" id="KW-0238">DNA-binding</keyword>
<dbReference type="GO" id="GO:0003677">
    <property type="term" value="F:DNA binding"/>
    <property type="evidence" value="ECO:0007669"/>
    <property type="project" value="UniProtKB-KW"/>
</dbReference>
<evidence type="ECO:0000256" key="3">
    <source>
        <dbReference type="ARBA" id="ARBA00023163"/>
    </source>
</evidence>
<dbReference type="SUPFAM" id="SSF48008">
    <property type="entry name" value="GntR ligand-binding domain-like"/>
    <property type="match status" value="1"/>
</dbReference>
<evidence type="ECO:0000313" key="5">
    <source>
        <dbReference type="EMBL" id="MBB5275609.1"/>
    </source>
</evidence>
<dbReference type="Proteomes" id="UP000550895">
    <property type="component" value="Unassembled WGS sequence"/>
</dbReference>
<keyword evidence="1" id="KW-0805">Transcription regulation</keyword>
<name>A0A7W8MCV4_9HYPH</name>
<evidence type="ECO:0000256" key="1">
    <source>
        <dbReference type="ARBA" id="ARBA00023015"/>
    </source>
</evidence>
<keyword evidence="3" id="KW-0804">Transcription</keyword>
<dbReference type="InterPro" id="IPR036390">
    <property type="entry name" value="WH_DNA-bd_sf"/>
</dbReference>
<proteinExistence type="predicted"/>
<dbReference type="GO" id="GO:0003700">
    <property type="term" value="F:DNA-binding transcription factor activity"/>
    <property type="evidence" value="ECO:0007669"/>
    <property type="project" value="InterPro"/>
</dbReference>
<dbReference type="InterPro" id="IPR008920">
    <property type="entry name" value="TF_FadR/GntR_C"/>
</dbReference>
<dbReference type="SUPFAM" id="SSF46785">
    <property type="entry name" value="Winged helix' DNA-binding domain"/>
    <property type="match status" value="1"/>
</dbReference>
<dbReference type="Pfam" id="PF07729">
    <property type="entry name" value="FCD"/>
    <property type="match status" value="1"/>
</dbReference>
<dbReference type="EMBL" id="JACHGA010000003">
    <property type="protein sequence ID" value="MBB5275609.1"/>
    <property type="molecule type" value="Genomic_DNA"/>
</dbReference>
<protein>
    <submittedName>
        <fullName evidence="5">DNA-binding GntR family transcriptional regulator</fullName>
    </submittedName>
</protein>
<keyword evidence="6" id="KW-1185">Reference proteome</keyword>
<feature type="domain" description="HTH gntR-type" evidence="4">
    <location>
        <begin position="39"/>
        <end position="106"/>
    </location>
</feature>
<dbReference type="PANTHER" id="PTHR43537">
    <property type="entry name" value="TRANSCRIPTIONAL REGULATOR, GNTR FAMILY"/>
    <property type="match status" value="1"/>
</dbReference>
<dbReference type="Pfam" id="PF00392">
    <property type="entry name" value="GntR"/>
    <property type="match status" value="1"/>
</dbReference>
<dbReference type="SMART" id="SM00895">
    <property type="entry name" value="FCD"/>
    <property type="match status" value="1"/>
</dbReference>